<dbReference type="Proteomes" id="UP000887564">
    <property type="component" value="Unplaced"/>
</dbReference>
<proteinExistence type="predicted"/>
<protein>
    <submittedName>
        <fullName evidence="2">Uncharacterized protein</fullName>
    </submittedName>
</protein>
<dbReference type="Gene3D" id="3.40.50.1000">
    <property type="entry name" value="HAD superfamily/HAD-like"/>
    <property type="match status" value="1"/>
</dbReference>
<dbReference type="PANTHER" id="PTHR19288:SF93">
    <property type="entry name" value="FI11325P-RELATED"/>
    <property type="match status" value="1"/>
</dbReference>
<dbReference type="GO" id="GO:0005737">
    <property type="term" value="C:cytoplasm"/>
    <property type="evidence" value="ECO:0007669"/>
    <property type="project" value="TreeGrafter"/>
</dbReference>
<evidence type="ECO:0000313" key="1">
    <source>
        <dbReference type="Proteomes" id="UP000887564"/>
    </source>
</evidence>
<organism evidence="1 2">
    <name type="scientific">Parascaris equorum</name>
    <name type="common">Equine roundworm</name>
    <dbReference type="NCBI Taxonomy" id="6256"/>
    <lineage>
        <taxon>Eukaryota</taxon>
        <taxon>Metazoa</taxon>
        <taxon>Ecdysozoa</taxon>
        <taxon>Nematoda</taxon>
        <taxon>Chromadorea</taxon>
        <taxon>Rhabditida</taxon>
        <taxon>Spirurina</taxon>
        <taxon>Ascaridomorpha</taxon>
        <taxon>Ascaridoidea</taxon>
        <taxon>Ascarididae</taxon>
        <taxon>Parascaris</taxon>
    </lineage>
</organism>
<dbReference type="WBParaSite" id="PEQ_0001404601-mRNA-1">
    <property type="protein sequence ID" value="PEQ_0001404601-mRNA-1"/>
    <property type="gene ID" value="PEQ_0001404601"/>
</dbReference>
<keyword evidence="1" id="KW-1185">Reference proteome</keyword>
<accession>A0A914SJE4</accession>
<name>A0A914SJE4_PAREQ</name>
<dbReference type="AlphaFoldDB" id="A0A914SJE4"/>
<dbReference type="PANTHER" id="PTHR19288">
    <property type="entry name" value="4-NITROPHENYLPHOSPHATASE-RELATED"/>
    <property type="match status" value="1"/>
</dbReference>
<reference evidence="2" key="1">
    <citation type="submission" date="2022-11" db="UniProtKB">
        <authorList>
            <consortium name="WormBaseParasite"/>
        </authorList>
    </citation>
    <scope>IDENTIFICATION</scope>
</reference>
<dbReference type="InterPro" id="IPR023214">
    <property type="entry name" value="HAD_sf"/>
</dbReference>
<evidence type="ECO:0000313" key="2">
    <source>
        <dbReference type="WBParaSite" id="PEQ_0001404601-mRNA-1"/>
    </source>
</evidence>
<sequence>MQEGIESFGVGPDPVQNYTNSDFIHEIDVSRPVRAVVVSYDVHINYVKIMKAINYIEQPGVKFIATNEDATFPGPNPSWFCCLLHLYTYC</sequence>
<dbReference type="GO" id="GO:0016791">
    <property type="term" value="F:phosphatase activity"/>
    <property type="evidence" value="ECO:0007669"/>
    <property type="project" value="TreeGrafter"/>
</dbReference>